<dbReference type="Proteomes" id="UP000492821">
    <property type="component" value="Unassembled WGS sequence"/>
</dbReference>
<reference evidence="3" key="1">
    <citation type="journal article" date="2013" name="Genetics">
        <title>The draft genome and transcriptome of Panagrellus redivivus are shaped by the harsh demands of a free-living lifestyle.</title>
        <authorList>
            <person name="Srinivasan J."/>
            <person name="Dillman A.R."/>
            <person name="Macchietto M.G."/>
            <person name="Heikkinen L."/>
            <person name="Lakso M."/>
            <person name="Fracchia K.M."/>
            <person name="Antoshechkin I."/>
            <person name="Mortazavi A."/>
            <person name="Wong G."/>
            <person name="Sternberg P.W."/>
        </authorList>
    </citation>
    <scope>NUCLEOTIDE SEQUENCE [LARGE SCALE GENOMIC DNA]</scope>
    <source>
        <strain evidence="3">MT8872</strain>
    </source>
</reference>
<reference evidence="4" key="2">
    <citation type="submission" date="2020-10" db="UniProtKB">
        <authorList>
            <consortium name="WormBaseParasite"/>
        </authorList>
    </citation>
    <scope>IDENTIFICATION</scope>
</reference>
<evidence type="ECO:0000313" key="4">
    <source>
        <dbReference type="WBParaSite" id="Pan_g9265.t1"/>
    </source>
</evidence>
<feature type="compositionally biased region" description="Basic residues" evidence="1">
    <location>
        <begin position="111"/>
        <end position="120"/>
    </location>
</feature>
<protein>
    <submittedName>
        <fullName evidence="4">LysM domain-containing protein</fullName>
    </submittedName>
</protein>
<dbReference type="Gene3D" id="3.10.350.10">
    <property type="entry name" value="LysM domain"/>
    <property type="match status" value="1"/>
</dbReference>
<keyword evidence="3" id="KW-1185">Reference proteome</keyword>
<dbReference type="InterPro" id="IPR036779">
    <property type="entry name" value="LysM_dom_sf"/>
</dbReference>
<dbReference type="CDD" id="cd00118">
    <property type="entry name" value="LysM"/>
    <property type="match status" value="1"/>
</dbReference>
<evidence type="ECO:0000256" key="1">
    <source>
        <dbReference type="SAM" id="MobiDB-lite"/>
    </source>
</evidence>
<proteinExistence type="predicted"/>
<dbReference type="PROSITE" id="PS51782">
    <property type="entry name" value="LYSM"/>
    <property type="match status" value="1"/>
</dbReference>
<sequence>MDLTDEHTFLCGYQRIRRYGSTSDLNASTPGGSSYRKPLQLIVHRVAPTDTLQSLELKYNSNMYEIKRVNRLWSNESLHCKAVISIPVYEAGPNGTPINGTDDSPSEGPHRYKTRSTAKRKSLEPVHESESLEDFFKRIDSSVKKTTKAVKKLTKSAV</sequence>
<name>A0A7E4WD67_PANRE</name>
<dbReference type="AlphaFoldDB" id="A0A7E4WD67"/>
<feature type="domain" description="LysM" evidence="2">
    <location>
        <begin position="42"/>
        <end position="86"/>
    </location>
</feature>
<evidence type="ECO:0000313" key="3">
    <source>
        <dbReference type="Proteomes" id="UP000492821"/>
    </source>
</evidence>
<dbReference type="WBParaSite" id="Pan_g9265.t1">
    <property type="protein sequence ID" value="Pan_g9265.t1"/>
    <property type="gene ID" value="Pan_g9265"/>
</dbReference>
<dbReference type="Pfam" id="PF01476">
    <property type="entry name" value="LysM"/>
    <property type="match status" value="1"/>
</dbReference>
<dbReference type="InterPro" id="IPR045030">
    <property type="entry name" value="LYSM1-4"/>
</dbReference>
<dbReference type="PANTHER" id="PTHR20932:SF8">
    <property type="entry name" value="LD22649P"/>
    <property type="match status" value="1"/>
</dbReference>
<dbReference type="InterPro" id="IPR018392">
    <property type="entry name" value="LysM"/>
</dbReference>
<accession>A0A7E4WD67</accession>
<dbReference type="SUPFAM" id="SSF54106">
    <property type="entry name" value="LysM domain"/>
    <property type="match status" value="1"/>
</dbReference>
<feature type="region of interest" description="Disordered" evidence="1">
    <location>
        <begin position="91"/>
        <end position="128"/>
    </location>
</feature>
<organism evidence="3 4">
    <name type="scientific">Panagrellus redivivus</name>
    <name type="common">Microworm</name>
    <dbReference type="NCBI Taxonomy" id="6233"/>
    <lineage>
        <taxon>Eukaryota</taxon>
        <taxon>Metazoa</taxon>
        <taxon>Ecdysozoa</taxon>
        <taxon>Nematoda</taxon>
        <taxon>Chromadorea</taxon>
        <taxon>Rhabditida</taxon>
        <taxon>Tylenchina</taxon>
        <taxon>Panagrolaimomorpha</taxon>
        <taxon>Panagrolaimoidea</taxon>
        <taxon>Panagrolaimidae</taxon>
        <taxon>Panagrellus</taxon>
    </lineage>
</organism>
<dbReference type="PANTHER" id="PTHR20932">
    <property type="entry name" value="LYSM AND PUTATIVE PEPTIDOGLYCAN-BINDING DOMAIN-CONTAINING PROTEIN"/>
    <property type="match status" value="1"/>
</dbReference>
<evidence type="ECO:0000259" key="2">
    <source>
        <dbReference type="PROSITE" id="PS51782"/>
    </source>
</evidence>